<evidence type="ECO:0000313" key="8">
    <source>
        <dbReference type="Proteomes" id="UP000595859"/>
    </source>
</evidence>
<reference evidence="4 8" key="5">
    <citation type="submission" date="2020-12" db="EMBL/GenBank/DDBJ databases">
        <title>Whole genome sequencing and de novo assembly of Staphylococcus pseudintermedius: a novel pangenome approach to unravel pathogenesis of canine pyoderma.</title>
        <authorList>
            <person name="Ferrer L."/>
            <person name="Perez D."/>
            <person name="Fonticoba R."/>
            <person name="Vines J."/>
            <person name="Fabregas N."/>
            <person name="Madronero S."/>
            <person name="Meroni G."/>
            <person name="Martino P."/>
            <person name="Martinez S."/>
            <person name="Cusco A."/>
            <person name="Migura L."/>
            <person name="Francino O."/>
        </authorList>
    </citation>
    <scope>NUCLEOTIDE SEQUENCE [LARGE SCALE GENOMIC DNA]</scope>
    <source>
        <strain evidence="4 8">HSP080</strain>
    </source>
</reference>
<reference evidence="5" key="2">
    <citation type="journal article" date="2018" name="Vet. Microbiol.">
        <title>Methicillin-resistant staphylococci amongst veterinary personnel, personnel-owned pets, patients and the hospital environment of two small animal veterinary hospitals.</title>
        <authorList>
            <person name="Worthing K.A."/>
            <person name="Brown J."/>
            <person name="Gerber L."/>
            <person name="Abraham S."/>
            <person name="Trott D."/>
            <person name="Norris J.M."/>
        </authorList>
    </citation>
    <scope>NUCLEOTIDE SEQUENCE</scope>
    <source>
        <strain evidence="5">ST496-2</strain>
    </source>
</reference>
<evidence type="ECO:0000313" key="7">
    <source>
        <dbReference type="Proteomes" id="UP000256409"/>
    </source>
</evidence>
<keyword evidence="1" id="KW-0472">Membrane</keyword>
<dbReference type="Proteomes" id="UP000256409">
    <property type="component" value="Unassembled WGS sequence"/>
</dbReference>
<reference evidence="7" key="3">
    <citation type="journal article" date="2018" name="Vet. Microbiol.">
        <title>Molecular epidemiology of methicillin-resistant staphylococci amongst veterinary personnel, personnel-owned pets, patients and the hospital environment of two companion animal veterinary hospitals.</title>
        <authorList>
            <person name="Worthing K.A."/>
            <person name="Brown J."/>
            <person name="Gerber L."/>
            <person name="Abraham S."/>
            <person name="Trott D."/>
            <person name="Norris J.M."/>
        </authorList>
    </citation>
    <scope>NUCLEOTIDE SEQUENCE [LARGE SCALE GENOMIC DNA]</scope>
    <source>
        <strain evidence="7">ST496-2</strain>
    </source>
</reference>
<feature type="transmembrane region" description="Helical" evidence="1">
    <location>
        <begin position="27"/>
        <end position="45"/>
    </location>
</feature>
<evidence type="ECO:0000313" key="5">
    <source>
        <dbReference type="EMBL" id="REA80189.1"/>
    </source>
</evidence>
<dbReference type="Proteomes" id="UP000246351">
    <property type="component" value="Unassembled WGS sequence"/>
</dbReference>
<sequence length="57" mass="6584">MKRDLITITIAIIFLISSVIFAIKQEWVFAVIFILIGIIYILKTFKRGKSNDEHSSK</sequence>
<feature type="transmembrane region" description="Helical" evidence="1">
    <location>
        <begin position="5"/>
        <end position="21"/>
    </location>
</feature>
<evidence type="ECO:0000313" key="6">
    <source>
        <dbReference type="Proteomes" id="UP000246351"/>
    </source>
</evidence>
<dbReference type="Proteomes" id="UP000600220">
    <property type="component" value="Unassembled WGS sequence"/>
</dbReference>
<name>A0A317YW77_STAPS</name>
<dbReference type="EMBL" id="QEIV01000496">
    <property type="protein sequence ID" value="PWZ98817.1"/>
    <property type="molecule type" value="Genomic_DNA"/>
</dbReference>
<organism evidence="5 7">
    <name type="scientific">Staphylococcus pseudintermedius</name>
    <dbReference type="NCBI Taxonomy" id="283734"/>
    <lineage>
        <taxon>Bacteria</taxon>
        <taxon>Bacillati</taxon>
        <taxon>Bacillota</taxon>
        <taxon>Bacilli</taxon>
        <taxon>Bacillales</taxon>
        <taxon>Staphylococcaceae</taxon>
        <taxon>Staphylococcus</taxon>
        <taxon>Staphylococcus intermedius group</taxon>
    </lineage>
</organism>
<evidence type="ECO:0000313" key="2">
    <source>
        <dbReference type="EMBL" id="EGQ4385995.1"/>
    </source>
</evidence>
<dbReference type="EMBL" id="AAXKXX010000033">
    <property type="protein sequence ID" value="EGQ4385995.1"/>
    <property type="molecule type" value="Genomic_DNA"/>
</dbReference>
<dbReference type="AlphaFoldDB" id="A0A317YW77"/>
<keyword evidence="9" id="KW-1185">Reference proteome</keyword>
<proteinExistence type="predicted"/>
<evidence type="ECO:0000313" key="9">
    <source>
        <dbReference type="Proteomes" id="UP000600220"/>
    </source>
</evidence>
<dbReference type="EMBL" id="CP066884">
    <property type="protein sequence ID" value="QQM97993.1"/>
    <property type="molecule type" value="Genomic_DNA"/>
</dbReference>
<reference evidence="2 9" key="4">
    <citation type="submission" date="2018-11" db="EMBL/GenBank/DDBJ databases">
        <authorList>
            <consortium name="Veterinary Laboratory Investigation and Response Network"/>
        </authorList>
    </citation>
    <scope>NUCLEOTIDE SEQUENCE [LARGE SCALE GENOMIC DNA]</scope>
    <source>
        <strain evidence="2 9">SPSE-18-VL-LA-PA-Ryan-0021</strain>
    </source>
</reference>
<protein>
    <submittedName>
        <fullName evidence="4">DUF308 domain-containing protein</fullName>
    </submittedName>
</protein>
<keyword evidence="1" id="KW-0812">Transmembrane</keyword>
<evidence type="ECO:0000256" key="1">
    <source>
        <dbReference type="SAM" id="Phobius"/>
    </source>
</evidence>
<evidence type="ECO:0000313" key="3">
    <source>
        <dbReference type="EMBL" id="PWZ98817.1"/>
    </source>
</evidence>
<dbReference type="EMBL" id="QQPC01000125">
    <property type="protein sequence ID" value="REA80189.1"/>
    <property type="molecule type" value="Genomic_DNA"/>
</dbReference>
<gene>
    <name evidence="3" type="ORF">DD924_06020</name>
    <name evidence="5" type="ORF">DV961_12500</name>
    <name evidence="2" type="ORF">EGV54_13135</name>
    <name evidence="4" type="ORF">JGZ15_11330</name>
</gene>
<keyword evidence="1" id="KW-1133">Transmembrane helix</keyword>
<accession>A0A317YW77</accession>
<evidence type="ECO:0000313" key="4">
    <source>
        <dbReference type="EMBL" id="QQM97993.1"/>
    </source>
</evidence>
<dbReference type="Proteomes" id="UP000595859">
    <property type="component" value="Chromosome"/>
</dbReference>
<reference evidence="3 6" key="1">
    <citation type="journal article" date="2018" name="Vet. Microbiol.">
        <title>Clonal diversity and geographic distribution of methicillin-resistant Staphylococcus pseudintermedius from Australian animals: Discovery of novel sequence types.</title>
        <authorList>
            <person name="Worthing K.A."/>
            <person name="Abraham S."/>
            <person name="Coombs G.W."/>
            <person name="Pang S."/>
            <person name="Saputra S."/>
            <person name="Jordan D."/>
            <person name="Trott D.J."/>
            <person name="Norris J.M."/>
        </authorList>
    </citation>
    <scope>NUCLEOTIDE SEQUENCE [LARGE SCALE GENOMIC DNA]</scope>
    <source>
        <strain evidence="3 6">ST71 3</strain>
    </source>
</reference>